<dbReference type="EMBL" id="KR029605">
    <property type="protein sequence ID" value="AKH48575.1"/>
    <property type="molecule type" value="Genomic_DNA"/>
</dbReference>
<sequence length="161" mass="18946">MANYTGADVITAGDITKYQPDAFDFGILSTDTEAVNFFAQTTNDIFRQLRIEWWPVYKTNIFTDITVLNTAEMVNTKVNLDQFERAGVYLFLGRFFLPALTKFRPETEKDRFERMAEYYMSQYNMEWRMILEDGVEYDVDADGTIVSNEREPLHGFRRLIR</sequence>
<reference evidence="1" key="1">
    <citation type="journal article" date="2015" name="Front. Microbiol.">
        <title>Combining genomic sequencing methods to explore viral diversity and reveal potential virus-host interactions.</title>
        <authorList>
            <person name="Chow C.E."/>
            <person name="Winget D.M."/>
            <person name="White R.A.III."/>
            <person name="Hallam S.J."/>
            <person name="Suttle C.A."/>
        </authorList>
    </citation>
    <scope>NUCLEOTIDE SEQUENCE</scope>
    <source>
        <strain evidence="1">Oxic1_10</strain>
    </source>
</reference>
<proteinExistence type="predicted"/>
<organism evidence="1">
    <name type="scientific">uncultured marine virus</name>
    <dbReference type="NCBI Taxonomy" id="186617"/>
    <lineage>
        <taxon>Viruses</taxon>
        <taxon>environmental samples</taxon>
    </lineage>
</organism>
<evidence type="ECO:0000313" key="1">
    <source>
        <dbReference type="EMBL" id="AKH48575.1"/>
    </source>
</evidence>
<reference evidence="1" key="2">
    <citation type="submission" date="2015-03" db="EMBL/GenBank/DDBJ databases">
        <authorList>
            <person name="Chow C.-E.T."/>
            <person name="Winget D.M."/>
            <person name="White R.A.III."/>
            <person name="Hallam S.J."/>
            <person name="Suttle C.A."/>
        </authorList>
    </citation>
    <scope>NUCLEOTIDE SEQUENCE</scope>
    <source>
        <strain evidence="1">Oxic1_10</strain>
    </source>
</reference>
<accession>A0A0F7L9K6</accession>
<name>A0A0F7L9K6_9VIRU</name>
<protein>
    <submittedName>
        <fullName evidence="1">Uncharacterized protein</fullName>
    </submittedName>
</protein>